<dbReference type="EMBL" id="BAAAZE010000013">
    <property type="protein sequence ID" value="GAA4030287.1"/>
    <property type="molecule type" value="Genomic_DNA"/>
</dbReference>
<sequence length="516" mass="56746">MKRDTFMQQPDVIAFVTWLRDTLPKRQFQLNMKSSRYVPGGLKMNLTGLEKVLEQYRWKTSVTGTDDADNNAGNWASTTALLQSFHIALDTAVQAGDEDAALATCMAILRWGGVRGAVPFIHRLHGKKALTGYLKEIGTLMALDAHPSQELNDLNATTVKRFDAGLTKIHAILSNDGLPIVDSRVGAAVSMLYELYRRETATTVKRALKFPTGSARGKQIRNPGEFGGELKMAPTFYTRAVSHESWARSSVQLGWIMRAVLGSCEWFKAPGNDASLAARCHAFEASLFMIGYDLRCFGAVPEQVEAAPVDGIAAAAEIASRGWVPTGSTLSIVLPRLVEFRRMHGAASIEKFYLSLEILSKAKDKRAASPTDEKLRDKNRRAAARSACFPLSENEFDLFNRDLATLKKITVGGEAGLLAATHGEPWSHSMTEREQVCLVDVRIAGAVASLTKAEQQTYLISRGWAGTPNAANTLISMGRNVGKYFGLLDKQGKPTEWYYRFFQTTPDTALENDIDT</sequence>
<evidence type="ECO:0000313" key="1">
    <source>
        <dbReference type="EMBL" id="GAA4030287.1"/>
    </source>
</evidence>
<reference evidence="2" key="1">
    <citation type="journal article" date="2019" name="Int. J. Syst. Evol. Microbiol.">
        <title>The Global Catalogue of Microorganisms (GCM) 10K type strain sequencing project: providing services to taxonomists for standard genome sequencing and annotation.</title>
        <authorList>
            <consortium name="The Broad Institute Genomics Platform"/>
            <consortium name="The Broad Institute Genome Sequencing Center for Infectious Disease"/>
            <person name="Wu L."/>
            <person name="Ma J."/>
        </authorList>
    </citation>
    <scope>NUCLEOTIDE SEQUENCE [LARGE SCALE GENOMIC DNA]</scope>
    <source>
        <strain evidence="2">JCM 16673</strain>
    </source>
</reference>
<comment type="caution">
    <text evidence="1">The sequence shown here is derived from an EMBL/GenBank/DDBJ whole genome shotgun (WGS) entry which is preliminary data.</text>
</comment>
<name>A0ABP7TRS3_9BURK</name>
<dbReference type="RefSeq" id="WP_344764558.1">
    <property type="nucleotide sequence ID" value="NZ_BAAAZE010000013.1"/>
</dbReference>
<evidence type="ECO:0000313" key="2">
    <source>
        <dbReference type="Proteomes" id="UP001501353"/>
    </source>
</evidence>
<accession>A0ABP7TRS3</accession>
<organism evidence="1 2">
    <name type="scientific">Actimicrobium antarcticum</name>
    <dbReference type="NCBI Taxonomy" id="1051899"/>
    <lineage>
        <taxon>Bacteria</taxon>
        <taxon>Pseudomonadati</taxon>
        <taxon>Pseudomonadota</taxon>
        <taxon>Betaproteobacteria</taxon>
        <taxon>Burkholderiales</taxon>
        <taxon>Oxalobacteraceae</taxon>
        <taxon>Actimicrobium</taxon>
    </lineage>
</organism>
<dbReference type="Proteomes" id="UP001501353">
    <property type="component" value="Unassembled WGS sequence"/>
</dbReference>
<proteinExistence type="predicted"/>
<keyword evidence="2" id="KW-1185">Reference proteome</keyword>
<gene>
    <name evidence="1" type="ORF">GCM10022212_30680</name>
</gene>
<protein>
    <submittedName>
        <fullName evidence="1">Uncharacterized protein</fullName>
    </submittedName>
</protein>